<keyword evidence="4 7" id="KW-0812">Transmembrane</keyword>
<evidence type="ECO:0000256" key="2">
    <source>
        <dbReference type="ARBA" id="ARBA00006375"/>
    </source>
</evidence>
<dbReference type="SUPFAM" id="SSF103506">
    <property type="entry name" value="Mitochondrial carrier"/>
    <property type="match status" value="1"/>
</dbReference>
<accession>A0AAV2R5L5</accession>
<evidence type="ECO:0000256" key="5">
    <source>
        <dbReference type="ARBA" id="ARBA00022737"/>
    </source>
</evidence>
<comment type="similarity">
    <text evidence="2 8">Belongs to the mitochondrial carrier (TC 2.A.29) family.</text>
</comment>
<proteinExistence type="inferred from homology"/>
<evidence type="ECO:0000256" key="1">
    <source>
        <dbReference type="ARBA" id="ARBA00004141"/>
    </source>
</evidence>
<dbReference type="GO" id="GO:0055085">
    <property type="term" value="P:transmembrane transport"/>
    <property type="evidence" value="ECO:0007669"/>
    <property type="project" value="InterPro"/>
</dbReference>
<comment type="caution">
    <text evidence="9">The sequence shown here is derived from an EMBL/GenBank/DDBJ whole genome shotgun (WGS) entry which is preliminary data.</text>
</comment>
<keyword evidence="3 8" id="KW-0813">Transport</keyword>
<dbReference type="PANTHER" id="PTHR24089">
    <property type="entry name" value="SOLUTE CARRIER FAMILY 25"/>
    <property type="match status" value="1"/>
</dbReference>
<keyword evidence="6 7" id="KW-0472">Membrane</keyword>
<evidence type="ECO:0000256" key="4">
    <source>
        <dbReference type="ARBA" id="ARBA00022692"/>
    </source>
</evidence>
<evidence type="ECO:0000256" key="3">
    <source>
        <dbReference type="ARBA" id="ARBA00022448"/>
    </source>
</evidence>
<evidence type="ECO:0000256" key="7">
    <source>
        <dbReference type="PROSITE-ProRule" id="PRU00282"/>
    </source>
</evidence>
<evidence type="ECO:0000256" key="6">
    <source>
        <dbReference type="ARBA" id="ARBA00023136"/>
    </source>
</evidence>
<dbReference type="Proteomes" id="UP001497623">
    <property type="component" value="Unassembled WGS sequence"/>
</dbReference>
<evidence type="ECO:0000313" key="9">
    <source>
        <dbReference type="EMBL" id="CAL4117018.1"/>
    </source>
</evidence>
<keyword evidence="10" id="KW-1185">Reference proteome</keyword>
<sequence>MESGHNKAGNTKTFAGHVITICILNVLKGFRNPIKTVSPGRPYPRHDFFIRSAVSRETSSQEEALEMEWLVSICFLSLSNNYTAGAMGIWRPDVTYYTLDGPFDQLKIFDQPSSHNIFLLAVVRLVHSYDIEPRLYWRRERPAHPYLVFNSPLWKDLHNSYDIEPRLYVWLDGNSSYLRFCAGSLAGITAQGLTYPLDMARARMAVTKRCMYSSLPQVFVKIWKNEGPLALYRGFTPTIIGVIPYAGTSFGIYETLKQYHKENSTAEKPNPMERMLFGAVAGLVGQTSSYPLDIVRRRMQTAKVTGNGNHYKTIVGTLLKVYREEGVAHGLYKGLSLNWIKGPIAVGISFSCFDTMKIFLEQIVAR</sequence>
<organism evidence="9 10">
    <name type="scientific">Meganyctiphanes norvegica</name>
    <name type="common">Northern krill</name>
    <name type="synonym">Thysanopoda norvegica</name>
    <dbReference type="NCBI Taxonomy" id="48144"/>
    <lineage>
        <taxon>Eukaryota</taxon>
        <taxon>Metazoa</taxon>
        <taxon>Ecdysozoa</taxon>
        <taxon>Arthropoda</taxon>
        <taxon>Crustacea</taxon>
        <taxon>Multicrustacea</taxon>
        <taxon>Malacostraca</taxon>
        <taxon>Eumalacostraca</taxon>
        <taxon>Eucarida</taxon>
        <taxon>Euphausiacea</taxon>
        <taxon>Euphausiidae</taxon>
        <taxon>Meganyctiphanes</taxon>
    </lineage>
</organism>
<dbReference type="InterPro" id="IPR023395">
    <property type="entry name" value="MCP_dom_sf"/>
</dbReference>
<gene>
    <name evidence="9" type="ORF">MNOR_LOCUS21095</name>
</gene>
<keyword evidence="5" id="KW-0677">Repeat</keyword>
<evidence type="ECO:0000313" key="10">
    <source>
        <dbReference type="Proteomes" id="UP001497623"/>
    </source>
</evidence>
<feature type="repeat" description="Solcar" evidence="7">
    <location>
        <begin position="269"/>
        <end position="359"/>
    </location>
</feature>
<dbReference type="GO" id="GO:0016020">
    <property type="term" value="C:membrane"/>
    <property type="evidence" value="ECO:0007669"/>
    <property type="project" value="UniProtKB-SubCell"/>
</dbReference>
<feature type="non-terminal residue" evidence="9">
    <location>
        <position position="366"/>
    </location>
</feature>
<dbReference type="PROSITE" id="PS50920">
    <property type="entry name" value="SOLCAR"/>
    <property type="match status" value="2"/>
</dbReference>
<dbReference type="EMBL" id="CAXKWB010016757">
    <property type="protein sequence ID" value="CAL4117018.1"/>
    <property type="molecule type" value="Genomic_DNA"/>
</dbReference>
<dbReference type="InterPro" id="IPR002067">
    <property type="entry name" value="MCP"/>
</dbReference>
<dbReference type="AlphaFoldDB" id="A0AAV2R5L5"/>
<protein>
    <recommendedName>
        <fullName evidence="11">Mitochondrial coenzyme A transporter SLC25A42</fullName>
    </recommendedName>
</protein>
<evidence type="ECO:0000256" key="8">
    <source>
        <dbReference type="RuleBase" id="RU000488"/>
    </source>
</evidence>
<name>A0AAV2R5L5_MEGNR</name>
<dbReference type="PRINTS" id="PR00926">
    <property type="entry name" value="MITOCARRIER"/>
</dbReference>
<reference evidence="9 10" key="1">
    <citation type="submission" date="2024-05" db="EMBL/GenBank/DDBJ databases">
        <authorList>
            <person name="Wallberg A."/>
        </authorList>
    </citation>
    <scope>NUCLEOTIDE SEQUENCE [LARGE SCALE GENOMIC DNA]</scope>
</reference>
<dbReference type="Pfam" id="PF00153">
    <property type="entry name" value="Mito_carr"/>
    <property type="match status" value="2"/>
</dbReference>
<feature type="repeat" description="Solcar" evidence="7">
    <location>
        <begin position="174"/>
        <end position="259"/>
    </location>
</feature>
<dbReference type="Gene3D" id="1.50.40.10">
    <property type="entry name" value="Mitochondrial carrier domain"/>
    <property type="match status" value="1"/>
</dbReference>
<evidence type="ECO:0008006" key="11">
    <source>
        <dbReference type="Google" id="ProtNLM"/>
    </source>
</evidence>
<dbReference type="InterPro" id="IPR018108">
    <property type="entry name" value="MCP_transmembrane"/>
</dbReference>
<comment type="subcellular location">
    <subcellularLocation>
        <location evidence="1">Membrane</location>
        <topology evidence="1">Multi-pass membrane protein</topology>
    </subcellularLocation>
</comment>